<proteinExistence type="predicted"/>
<keyword evidence="2" id="KW-1185">Reference proteome</keyword>
<protein>
    <recommendedName>
        <fullName evidence="3">F-box domain-containing protein</fullName>
    </recommendedName>
</protein>
<gene>
    <name evidence="1" type="ORF">EMPS_00714</name>
</gene>
<evidence type="ECO:0000313" key="1">
    <source>
        <dbReference type="EMBL" id="GJJ68368.1"/>
    </source>
</evidence>
<dbReference type="OrthoDB" id="2398010at2759"/>
<dbReference type="Proteomes" id="UP000827284">
    <property type="component" value="Unassembled WGS sequence"/>
</dbReference>
<name>A0A9P3H279_9FUNG</name>
<accession>A0A9P3H279</accession>
<evidence type="ECO:0000313" key="2">
    <source>
        <dbReference type="Proteomes" id="UP000827284"/>
    </source>
</evidence>
<sequence length="507" mass="56840">MTSISSSVDKPIVHPLHIPEILKHIAIHLQKRDLASSCRVNKTWFEPFASLLWQTIPSQLFYTEGFAEACFQYKHFIRDLSWSRSGTTLDLLMQMTRLKSLVLPYVRSEGPLYSVIEANKQTLQGLSIGRIQGLDTKIGFETLSGLKYLRFLDLTGPRLPLLYVKGVIGQLPVLHGLRLNEHGSFCLDEIPLDSGFETLPRILTTCEGDGDTAILYGLKRLEVRSSLGAFHPLVSIASTSPILEYIVIKGEYDARNPTKVLENVREMAKALGQSCSRLQDLFLETKVIGPTAFDYDIKLRGFLTTAVAASTVAMDFSSGGLLSPWVALRSLHVRGHSKGEEGGLDFNMILLAVWDGRQVFQETLEELVIPYESYSNYYVTEVAVDILCMFKNLRIFDIGKETLLIHHLFTGGSIPARGMSEGGAIEAMEGEIRPWACQDLENMSLTLAHEDLDSNWCPDDLDQAEVDKHDIMGLKTLFAEGYPVFIAIKQFLCRFPKLDQKNVVFNR</sequence>
<dbReference type="SUPFAM" id="SSF52047">
    <property type="entry name" value="RNI-like"/>
    <property type="match status" value="1"/>
</dbReference>
<reference evidence="1" key="1">
    <citation type="submission" date="2021-11" db="EMBL/GenBank/DDBJ databases">
        <authorList>
            <person name="Herlambang A."/>
            <person name="Guo Y."/>
            <person name="Takashima Y."/>
            <person name="Nishizawa T."/>
        </authorList>
    </citation>
    <scope>NUCLEOTIDE SEQUENCE</scope>
    <source>
        <strain evidence="1">E1425</strain>
    </source>
</reference>
<dbReference type="EMBL" id="BQFW01000001">
    <property type="protein sequence ID" value="GJJ68368.1"/>
    <property type="molecule type" value="Genomic_DNA"/>
</dbReference>
<comment type="caution">
    <text evidence="1">The sequence shown here is derived from an EMBL/GenBank/DDBJ whole genome shotgun (WGS) entry which is preliminary data.</text>
</comment>
<reference evidence="1" key="2">
    <citation type="journal article" date="2022" name="Microbiol. Resour. Announc.">
        <title>Whole-Genome Sequence of Entomortierella parvispora E1425, a Mucoromycotan Fungus Associated with Burkholderiaceae-Related Endosymbiotic Bacteria.</title>
        <authorList>
            <person name="Herlambang A."/>
            <person name="Guo Y."/>
            <person name="Takashima Y."/>
            <person name="Narisawa K."/>
            <person name="Ohta H."/>
            <person name="Nishizawa T."/>
        </authorList>
    </citation>
    <scope>NUCLEOTIDE SEQUENCE</scope>
    <source>
        <strain evidence="1">E1425</strain>
    </source>
</reference>
<organism evidence="1 2">
    <name type="scientific">Entomortierella parvispora</name>
    <dbReference type="NCBI Taxonomy" id="205924"/>
    <lineage>
        <taxon>Eukaryota</taxon>
        <taxon>Fungi</taxon>
        <taxon>Fungi incertae sedis</taxon>
        <taxon>Mucoromycota</taxon>
        <taxon>Mortierellomycotina</taxon>
        <taxon>Mortierellomycetes</taxon>
        <taxon>Mortierellales</taxon>
        <taxon>Mortierellaceae</taxon>
        <taxon>Entomortierella</taxon>
    </lineage>
</organism>
<dbReference type="AlphaFoldDB" id="A0A9P3H279"/>
<evidence type="ECO:0008006" key="3">
    <source>
        <dbReference type="Google" id="ProtNLM"/>
    </source>
</evidence>